<keyword evidence="2" id="KW-0547">Nucleotide-binding</keyword>
<dbReference type="CDD" id="cd06127">
    <property type="entry name" value="DEDDh"/>
    <property type="match status" value="1"/>
</dbReference>
<keyword evidence="3" id="KW-1185">Reference proteome</keyword>
<dbReference type="PANTHER" id="PTHR30231:SF37">
    <property type="entry name" value="EXODEOXYRIBONUCLEASE 10"/>
    <property type="match status" value="1"/>
</dbReference>
<dbReference type="GO" id="GO:0008408">
    <property type="term" value="F:3'-5' exonuclease activity"/>
    <property type="evidence" value="ECO:0007669"/>
    <property type="project" value="TreeGrafter"/>
</dbReference>
<dbReference type="Gene3D" id="3.30.420.10">
    <property type="entry name" value="Ribonuclease H-like superfamily/Ribonuclease H"/>
    <property type="match status" value="1"/>
</dbReference>
<dbReference type="SUPFAM" id="SSF53098">
    <property type="entry name" value="Ribonuclease H-like"/>
    <property type="match status" value="1"/>
</dbReference>
<evidence type="ECO:0000259" key="1">
    <source>
        <dbReference type="SMART" id="SM00479"/>
    </source>
</evidence>
<evidence type="ECO:0000313" key="2">
    <source>
        <dbReference type="EMBL" id="VUF53699.1"/>
    </source>
</evidence>
<dbReference type="KEGG" id="vg:55806748"/>
<keyword evidence="2" id="KW-0540">Nuclease</keyword>
<dbReference type="InterPro" id="IPR012337">
    <property type="entry name" value="RNaseH-like_sf"/>
</dbReference>
<name>A0A653FUY5_9CAUD</name>
<organism evidence="2 3">
    <name type="scientific">Escherichia phage ESSI2_ev129</name>
    <dbReference type="NCBI Taxonomy" id="2695848"/>
    <lineage>
        <taxon>Viruses</taxon>
        <taxon>Duplodnaviria</taxon>
        <taxon>Heunggongvirae</taxon>
        <taxon>Uroviricota</taxon>
        <taxon>Caudoviricetes</taxon>
        <taxon>Peduoviridae</taxon>
        <taxon>Quadragintavirus</taxon>
        <taxon>Quadragintavirus ev129</taxon>
    </lineage>
</organism>
<proteinExistence type="predicted"/>
<protein>
    <submittedName>
        <fullName evidence="2">Phage helicase, polymerase, or exonuclease (ACLAME 182)</fullName>
    </submittedName>
</protein>
<keyword evidence="2" id="KW-0067">ATP-binding</keyword>
<dbReference type="InterPro" id="IPR013520">
    <property type="entry name" value="Ribonucl_H"/>
</dbReference>
<accession>A0A653FUY5</accession>
<dbReference type="GO" id="GO:0003676">
    <property type="term" value="F:nucleic acid binding"/>
    <property type="evidence" value="ECO:0007669"/>
    <property type="project" value="InterPro"/>
</dbReference>
<dbReference type="GeneID" id="55806748"/>
<reference evidence="3" key="1">
    <citation type="submission" date="2019-06" db="EMBL/GenBank/DDBJ databases">
        <authorList>
            <person name="Petit M.-A."/>
            <person name="Lossouarn J."/>
        </authorList>
    </citation>
    <scope>NUCLEOTIDE SEQUENCE [LARGE SCALE GENOMIC DNA]</scope>
</reference>
<feature type="domain" description="Exonuclease" evidence="1">
    <location>
        <begin position="64"/>
        <end position="234"/>
    </location>
</feature>
<dbReference type="SMART" id="SM00479">
    <property type="entry name" value="EXOIII"/>
    <property type="match status" value="1"/>
</dbReference>
<dbReference type="RefSeq" id="YP_009877555.1">
    <property type="nucleotide sequence ID" value="NC_049394.1"/>
</dbReference>
<dbReference type="Pfam" id="PF00929">
    <property type="entry name" value="RNase_T"/>
    <property type="match status" value="1"/>
</dbReference>
<keyword evidence="2" id="KW-0378">Hydrolase</keyword>
<dbReference type="Proteomes" id="UP000423819">
    <property type="component" value="Chromosome"/>
</dbReference>
<dbReference type="PANTHER" id="PTHR30231">
    <property type="entry name" value="DNA POLYMERASE III SUBUNIT EPSILON"/>
    <property type="match status" value="1"/>
</dbReference>
<dbReference type="GO" id="GO:0004386">
    <property type="term" value="F:helicase activity"/>
    <property type="evidence" value="ECO:0007669"/>
    <property type="project" value="UniProtKB-KW"/>
</dbReference>
<keyword evidence="2" id="KW-0347">Helicase</keyword>
<dbReference type="EMBL" id="LR597640">
    <property type="protein sequence ID" value="VUF53699.1"/>
    <property type="molecule type" value="Genomic_DNA"/>
</dbReference>
<dbReference type="GO" id="GO:0045004">
    <property type="term" value="P:DNA replication proofreading"/>
    <property type="evidence" value="ECO:0007669"/>
    <property type="project" value="TreeGrafter"/>
</dbReference>
<evidence type="ECO:0000313" key="3">
    <source>
        <dbReference type="Proteomes" id="UP000423819"/>
    </source>
</evidence>
<dbReference type="InterPro" id="IPR036397">
    <property type="entry name" value="RNaseH_sf"/>
</dbReference>
<sequence>MELSARNQLFSAILGGVVSGARAKEGASLRDVIRQCWRITDQSLYFSDRLETEQQIAKRWIDKGFVILDTETTGLGFDDEIVEISIIDCAGYVLLNTLVKPSKPIPEAATAIHGITDEMVANAPSWLEILPKVLELTSKGWVAYNAKFDARMLRQSGGDYEQHEDIRTPECVMQLYADYNGEWDVVRRKTRWKRLVDAAAALKVDAGEGAPHRALYDCNLTLGVILAIAEGGAK</sequence>
<keyword evidence="2" id="KW-0269">Exonuclease</keyword>